<keyword evidence="3" id="KW-1185">Reference proteome</keyword>
<dbReference type="AlphaFoldDB" id="A0A498MY92"/>
<comment type="caution">
    <text evidence="2">The sequence shown here is derived from an EMBL/GenBank/DDBJ whole genome shotgun (WGS) entry which is preliminary data.</text>
</comment>
<accession>A0A498MY92</accession>
<sequence>MISAPHRDLEVALPFHLGEEIRKEGFAGKTSHSCQGCLIFMRAVEISACLNLIQDAASDLRSESGATPYTPLPRGSKDARNHKGPQSQGAMDNYSRQKVCGGKREDQLYTLHCIAREVLALGYKTLVCCFGGKIGKWTNSEQTGEAQRREAEEGTAEAKKGGYVAGLA</sequence>
<protein>
    <submittedName>
        <fullName evidence="2">Leucine-rich repeat-containing C10orf11-like protein</fullName>
    </submittedName>
</protein>
<feature type="region of interest" description="Disordered" evidence="1">
    <location>
        <begin position="62"/>
        <end position="96"/>
    </location>
</feature>
<dbReference type="Proteomes" id="UP000290572">
    <property type="component" value="Unassembled WGS sequence"/>
</dbReference>
<evidence type="ECO:0000313" key="2">
    <source>
        <dbReference type="EMBL" id="RXN24813.1"/>
    </source>
</evidence>
<evidence type="ECO:0000313" key="3">
    <source>
        <dbReference type="Proteomes" id="UP000290572"/>
    </source>
</evidence>
<evidence type="ECO:0000256" key="1">
    <source>
        <dbReference type="SAM" id="MobiDB-lite"/>
    </source>
</evidence>
<feature type="compositionally biased region" description="Basic and acidic residues" evidence="1">
    <location>
        <begin position="146"/>
        <end position="160"/>
    </location>
</feature>
<feature type="region of interest" description="Disordered" evidence="1">
    <location>
        <begin position="141"/>
        <end position="168"/>
    </location>
</feature>
<gene>
    <name evidence="2" type="ORF">ROHU_021953</name>
</gene>
<dbReference type="EMBL" id="QBIY01012510">
    <property type="protein sequence ID" value="RXN24813.1"/>
    <property type="molecule type" value="Genomic_DNA"/>
</dbReference>
<name>A0A498MY92_LABRO</name>
<reference evidence="2 3" key="1">
    <citation type="submission" date="2018-03" db="EMBL/GenBank/DDBJ databases">
        <title>Draft genome sequence of Rohu Carp (Labeo rohita).</title>
        <authorList>
            <person name="Das P."/>
            <person name="Kushwaha B."/>
            <person name="Joshi C.G."/>
            <person name="Kumar D."/>
            <person name="Nagpure N.S."/>
            <person name="Sahoo L."/>
            <person name="Das S.P."/>
            <person name="Bit A."/>
            <person name="Patnaik S."/>
            <person name="Meher P.K."/>
            <person name="Jayasankar P."/>
            <person name="Koringa P.G."/>
            <person name="Patel N.V."/>
            <person name="Hinsu A.T."/>
            <person name="Kumar R."/>
            <person name="Pandey M."/>
            <person name="Agarwal S."/>
            <person name="Srivastava S."/>
            <person name="Singh M."/>
            <person name="Iquebal M.A."/>
            <person name="Jaiswal S."/>
            <person name="Angadi U.B."/>
            <person name="Kumar N."/>
            <person name="Raza M."/>
            <person name="Shah T.M."/>
            <person name="Rai A."/>
            <person name="Jena J.K."/>
        </authorList>
    </citation>
    <scope>NUCLEOTIDE SEQUENCE [LARGE SCALE GENOMIC DNA]</scope>
    <source>
        <strain evidence="2">DASCIFA01</strain>
        <tissue evidence="2">Testis</tissue>
    </source>
</reference>
<proteinExistence type="predicted"/>
<organism evidence="2 3">
    <name type="scientific">Labeo rohita</name>
    <name type="common">Indian major carp</name>
    <name type="synonym">Cyprinus rohita</name>
    <dbReference type="NCBI Taxonomy" id="84645"/>
    <lineage>
        <taxon>Eukaryota</taxon>
        <taxon>Metazoa</taxon>
        <taxon>Chordata</taxon>
        <taxon>Craniata</taxon>
        <taxon>Vertebrata</taxon>
        <taxon>Euteleostomi</taxon>
        <taxon>Actinopterygii</taxon>
        <taxon>Neopterygii</taxon>
        <taxon>Teleostei</taxon>
        <taxon>Ostariophysi</taxon>
        <taxon>Cypriniformes</taxon>
        <taxon>Cyprinidae</taxon>
        <taxon>Labeoninae</taxon>
        <taxon>Labeonini</taxon>
        <taxon>Labeo</taxon>
    </lineage>
</organism>
<feature type="compositionally biased region" description="Polar residues" evidence="1">
    <location>
        <begin position="84"/>
        <end position="96"/>
    </location>
</feature>